<evidence type="ECO:0000256" key="3">
    <source>
        <dbReference type="ARBA" id="ARBA00022448"/>
    </source>
</evidence>
<evidence type="ECO:0000256" key="7">
    <source>
        <dbReference type="ARBA" id="ARBA00022927"/>
    </source>
</evidence>
<dbReference type="Gene3D" id="2.40.160.10">
    <property type="entry name" value="Porin"/>
    <property type="match status" value="1"/>
</dbReference>
<name>A0A0L0DAM4_THETB</name>
<reference evidence="11 12" key="1">
    <citation type="submission" date="2010-05" db="EMBL/GenBank/DDBJ databases">
        <title>The Genome Sequence of Thecamonas trahens ATCC 50062.</title>
        <authorList>
            <consortium name="The Broad Institute Genome Sequencing Platform"/>
            <person name="Russ C."/>
            <person name="Cuomo C."/>
            <person name="Shea T."/>
            <person name="Young S.K."/>
            <person name="Zeng Q."/>
            <person name="Koehrsen M."/>
            <person name="Haas B."/>
            <person name="Borodovsky M."/>
            <person name="Guigo R."/>
            <person name="Alvarado L."/>
            <person name="Berlin A."/>
            <person name="Bochicchio J."/>
            <person name="Borenstein D."/>
            <person name="Chapman S."/>
            <person name="Chen Z."/>
            <person name="Freedman E."/>
            <person name="Gellesch M."/>
            <person name="Goldberg J."/>
            <person name="Griggs A."/>
            <person name="Gujja S."/>
            <person name="Heilman E."/>
            <person name="Heiman D."/>
            <person name="Hepburn T."/>
            <person name="Howarth C."/>
            <person name="Jen D."/>
            <person name="Larson L."/>
            <person name="Mehta T."/>
            <person name="Park D."/>
            <person name="Pearson M."/>
            <person name="Roberts A."/>
            <person name="Saif S."/>
            <person name="Shenoy N."/>
            <person name="Sisk P."/>
            <person name="Stolte C."/>
            <person name="Sykes S."/>
            <person name="Thomson T."/>
            <person name="Walk T."/>
            <person name="White J."/>
            <person name="Yandava C."/>
            <person name="Burger G."/>
            <person name="Gray M.W."/>
            <person name="Holland P.W.H."/>
            <person name="King N."/>
            <person name="Lang F.B.F."/>
            <person name="Roger A.J."/>
            <person name="Ruiz-Trillo I."/>
            <person name="Lander E."/>
            <person name="Nusbaum C."/>
        </authorList>
    </citation>
    <scope>NUCLEOTIDE SEQUENCE [LARGE SCALE GENOMIC DNA]</scope>
    <source>
        <strain evidence="11 12">ATCC 50062</strain>
    </source>
</reference>
<dbReference type="GO" id="GO:0005741">
    <property type="term" value="C:mitochondrial outer membrane"/>
    <property type="evidence" value="ECO:0007669"/>
    <property type="project" value="UniProtKB-SubCell"/>
</dbReference>
<keyword evidence="9" id="KW-0472">Membrane</keyword>
<dbReference type="OMA" id="GFMMHIA"/>
<dbReference type="AlphaFoldDB" id="A0A0L0DAM4"/>
<keyword evidence="7" id="KW-0653">Protein transport</keyword>
<sequence>MSDSAPSPAPAAAASAAPAPTEAAAAAPAATPEQAPEAYVDPLPHCGGFEEYSREAMRIFPMAELFDGARLELKKPINMAPQFVTSHTVVMGQTTGGGAEDGSEQYMFGASYVSQDGSMALISKMDTMGILRAHIIKQWSPAFVSKIQGRVSSTPGETVLNIDLDHKGDDYAAQFKLVNDQALFFNYMQKVTPELAFGAQLDYYRARMHSIISIAARYATMNWVATAKANSDNALTVNYMHKVNDSFSMATQLDFNANSRDSSFKVGYEYLLQSGKFRGQVDSAGKIGMCVQESLIFGIMLQLCGIVDHKKQVFKFGIGLTIGG</sequence>
<evidence type="ECO:0000313" key="11">
    <source>
        <dbReference type="EMBL" id="KNC49392.1"/>
    </source>
</evidence>
<evidence type="ECO:0000256" key="5">
    <source>
        <dbReference type="ARBA" id="ARBA00022692"/>
    </source>
</evidence>
<evidence type="ECO:0000256" key="4">
    <source>
        <dbReference type="ARBA" id="ARBA00022452"/>
    </source>
</evidence>
<dbReference type="GeneID" id="25564819"/>
<dbReference type="PANTHER" id="PTHR10802">
    <property type="entry name" value="MITOCHONDRIAL IMPORT RECEPTOR SUBUNIT TOM40"/>
    <property type="match status" value="1"/>
</dbReference>
<evidence type="ECO:0000256" key="1">
    <source>
        <dbReference type="ARBA" id="ARBA00004374"/>
    </source>
</evidence>
<dbReference type="GO" id="GO:0008320">
    <property type="term" value="F:protein transmembrane transporter activity"/>
    <property type="evidence" value="ECO:0007669"/>
    <property type="project" value="InterPro"/>
</dbReference>
<keyword evidence="5" id="KW-0812">Transmembrane</keyword>
<dbReference type="InterPro" id="IPR027246">
    <property type="entry name" value="Porin_Euk/Tom40"/>
</dbReference>
<keyword evidence="8" id="KW-0496">Mitochondrion</keyword>
<dbReference type="eggNOG" id="KOG3296">
    <property type="taxonomic scope" value="Eukaryota"/>
</dbReference>
<comment type="similarity">
    <text evidence="2">Belongs to the Tom40 family.</text>
</comment>
<dbReference type="RefSeq" id="XP_013757817.1">
    <property type="nucleotide sequence ID" value="XM_013902363.1"/>
</dbReference>
<evidence type="ECO:0000256" key="8">
    <source>
        <dbReference type="ARBA" id="ARBA00023128"/>
    </source>
</evidence>
<evidence type="ECO:0000313" key="12">
    <source>
        <dbReference type="Proteomes" id="UP000054408"/>
    </source>
</evidence>
<dbReference type="Proteomes" id="UP000054408">
    <property type="component" value="Unassembled WGS sequence"/>
</dbReference>
<keyword evidence="6" id="KW-1000">Mitochondrion outer membrane</keyword>
<evidence type="ECO:0000256" key="9">
    <source>
        <dbReference type="ARBA" id="ARBA00023136"/>
    </source>
</evidence>
<dbReference type="OrthoDB" id="19656at2759"/>
<dbReference type="InterPro" id="IPR037930">
    <property type="entry name" value="Tom40"/>
</dbReference>
<comment type="subcellular location">
    <subcellularLocation>
        <location evidence="1">Mitochondrion outer membrane</location>
        <topology evidence="1">Multi-pass membrane protein</topology>
    </subcellularLocation>
</comment>
<evidence type="ECO:0000256" key="2">
    <source>
        <dbReference type="ARBA" id="ARBA00010510"/>
    </source>
</evidence>
<dbReference type="Pfam" id="PF01459">
    <property type="entry name" value="Porin_3"/>
    <property type="match status" value="1"/>
</dbReference>
<keyword evidence="12" id="KW-1185">Reference proteome</keyword>
<feature type="compositionally biased region" description="Low complexity" evidence="10">
    <location>
        <begin position="1"/>
        <end position="38"/>
    </location>
</feature>
<feature type="region of interest" description="Disordered" evidence="10">
    <location>
        <begin position="1"/>
        <end position="42"/>
    </location>
</feature>
<accession>A0A0L0DAM4</accession>
<protein>
    <submittedName>
        <fullName evidence="11">Outer membrane translocase Tom40</fullName>
    </submittedName>
</protein>
<proteinExistence type="inferred from homology"/>
<dbReference type="GO" id="GO:0030150">
    <property type="term" value="P:protein import into mitochondrial matrix"/>
    <property type="evidence" value="ECO:0007669"/>
    <property type="project" value="InterPro"/>
</dbReference>
<organism evidence="11 12">
    <name type="scientific">Thecamonas trahens ATCC 50062</name>
    <dbReference type="NCBI Taxonomy" id="461836"/>
    <lineage>
        <taxon>Eukaryota</taxon>
        <taxon>Apusozoa</taxon>
        <taxon>Apusomonadida</taxon>
        <taxon>Apusomonadidae</taxon>
        <taxon>Thecamonas</taxon>
    </lineage>
</organism>
<dbReference type="EMBL" id="GL349455">
    <property type="protein sequence ID" value="KNC49392.1"/>
    <property type="molecule type" value="Genomic_DNA"/>
</dbReference>
<dbReference type="STRING" id="461836.A0A0L0DAM4"/>
<evidence type="ECO:0000256" key="6">
    <source>
        <dbReference type="ARBA" id="ARBA00022787"/>
    </source>
</evidence>
<dbReference type="InterPro" id="IPR023614">
    <property type="entry name" value="Porin_dom_sf"/>
</dbReference>
<evidence type="ECO:0000256" key="10">
    <source>
        <dbReference type="SAM" id="MobiDB-lite"/>
    </source>
</evidence>
<keyword evidence="4" id="KW-1134">Transmembrane beta strand</keyword>
<gene>
    <name evidence="11" type="ORF">AMSG_05392</name>
</gene>
<keyword evidence="3" id="KW-0813">Transport</keyword>
<dbReference type="CDD" id="cd07305">
    <property type="entry name" value="Porin3_Tom40"/>
    <property type="match status" value="1"/>
</dbReference>